<dbReference type="InterPro" id="IPR008967">
    <property type="entry name" value="p53-like_TF_DNA-bd_sf"/>
</dbReference>
<dbReference type="Pfam" id="PF13888">
    <property type="entry name" value="MRF_C2"/>
    <property type="match status" value="1"/>
</dbReference>
<feature type="compositionally biased region" description="Low complexity" evidence="8">
    <location>
        <begin position="1023"/>
        <end position="1034"/>
    </location>
</feature>
<feature type="compositionally biased region" description="Low complexity" evidence="8">
    <location>
        <begin position="398"/>
        <end position="412"/>
    </location>
</feature>
<dbReference type="GO" id="GO:0043565">
    <property type="term" value="F:sequence-specific DNA binding"/>
    <property type="evidence" value="ECO:0007669"/>
    <property type="project" value="TreeGrafter"/>
</dbReference>
<dbReference type="EMBL" id="ASGP02000001">
    <property type="protein sequence ID" value="KAH9528656.1"/>
    <property type="molecule type" value="Genomic_DNA"/>
</dbReference>
<dbReference type="CDD" id="cd10144">
    <property type="entry name" value="Peptidase_S74_CIMCD"/>
    <property type="match status" value="1"/>
</dbReference>
<keyword evidence="3 9" id="KW-0812">Transmembrane</keyword>
<dbReference type="PANTHER" id="PTHR13029">
    <property type="match status" value="1"/>
</dbReference>
<dbReference type="Proteomes" id="UP000790347">
    <property type="component" value="Unassembled WGS sequence"/>
</dbReference>
<evidence type="ECO:0000256" key="7">
    <source>
        <dbReference type="PROSITE-ProRule" id="PRU00850"/>
    </source>
</evidence>
<evidence type="ECO:0000256" key="5">
    <source>
        <dbReference type="ARBA" id="ARBA00023125"/>
    </source>
</evidence>
<evidence type="ECO:0000256" key="8">
    <source>
        <dbReference type="SAM" id="MobiDB-lite"/>
    </source>
</evidence>
<evidence type="ECO:0000313" key="12">
    <source>
        <dbReference type="EMBL" id="KAH9528656.1"/>
    </source>
</evidence>
<feature type="region of interest" description="Disordered" evidence="8">
    <location>
        <begin position="137"/>
        <end position="162"/>
    </location>
</feature>
<feature type="compositionally biased region" description="Basic residues" evidence="8">
    <location>
        <begin position="1"/>
        <end position="12"/>
    </location>
</feature>
<sequence length="1412" mass="159936">MNQKQKKNSRPRRVAEDDFGDTITTTTTTTATTVDNVVGDDDDVDNGIDNAGLDFSQLEEYINQVDDHHHNHQQNENNLYYQDQSNVLITSSTSSSSECTTSSPPPNILQQQQQQQQYHHLQQQSYETIVNNNCNNSNSIVTLPDSPPDSGSEPPFSPKSNGERMIITQETSTTNDNNSQQQDNNMENSMKHFINNDYSNHHHLNNNHHHQHNNNIKLETTSLNHHIPQPPQQQHHQQHSFHNHHGPPPPPHHHVQHHEPIIPANHHHHHSIHHQPPIPQPTIPSSNTTTNTQLSVLESHQMVTLGVATGTVVPSLTGPLTVNSVSMIHHNLSSLTTTGGGNNQSTTMIPTTNHHQNNNIYGNQHNPQSTPMIIDPNNGYLSRIAITPPDCHHHHHYTTLTTPHQQQQQIHSTPPPPTQSNNSVTPITVSMGNNNNSSGKKRKMSESKNNNTNTTNIYIKQEPNGLSPDSAAVSHPNGSNDNGNGSGSHNSNNVHSTQQCESTDDFYGDYGPDSQMYSDSFYQCIRFTPFNTNLSCPLYDLNFKEIPTISYRVDADKGFNFSNADDAFVCQKKNHFQVTVHIQIVADPFYVKTLSATDVFQKIDNFYLHFYGVKVESPTQTIKVEQSQSDRSKKAFHPVRIELSCDHVTKMTVGRLHFSETTSNNMRKKGKPNPDQRYFYLVVSLCAHVGDQIYQIAAQASERIIVRASNPGQFENDVELVWQKGVLPETIFHTGRVGINTDRPDESLVVFGNAKVTGSIMQPSDKRAKTNIKEVDTREQLKNVSNMRIVRYQFKPSFAKEVGIDHNELEGTGVLAQEVQKILPEAVKETGDIVLSDGETIENFLVVNKDRIFIENLGAVKELCKVTDNLETRIDELERMNTKLSKFNRFDSIKSSASGSTITCVSNNYRNNNNSHRQSHRHHKSCSNSTQQVPSGCNNRFFQTLIMILIFIMAFCLASIATLYILEYHRRHHSSSATSIHQTTLLSSSNDHHNNYHSQSSQPSFDLKHSPYLNVNNNHHHQQQQQQQYSNNPNSLINDNKQYDDDNRLDRNQQHPRPTAIPVLKPQVVGAPNGCYDYLSSSSLCPIHCCNDENYHVYQLNSNIDLVNNNNNDLKDTNKSHFIDHHHKFQINDPAEESSLMNETILDNNSLNGTTMTNSSDSESTITINSSSNPNHSKFNPTESNSSNNKKKRTDKRMSFGDGKYSSHSSSSSSIQDIHNLNDFHDSKFRRKRRKRRETGKSSITQNNMYSAYPKKDLARMVEMIKLLELNATIDYSYCTKLQCTQGFGNRFHYIIPISKYMELEYVTLQFGLNQEMKVDHCEMKEKPVSCSSGYYGVENLPQSYKKAADHILLPESNPHWRLPIGIYQRSSYMFRILARDVIADSPCNLPESQAGSSFVEYKFEFIRKCDK</sequence>
<feature type="compositionally biased region" description="Low complexity" evidence="8">
    <location>
        <begin position="419"/>
        <end position="438"/>
    </location>
</feature>
<evidence type="ECO:0000256" key="1">
    <source>
        <dbReference type="ARBA" id="ARBA00004167"/>
    </source>
</evidence>
<dbReference type="Pfam" id="PF13884">
    <property type="entry name" value="Peptidase_S74"/>
    <property type="match status" value="1"/>
</dbReference>
<evidence type="ECO:0000259" key="11">
    <source>
        <dbReference type="PROSITE" id="PS51688"/>
    </source>
</evidence>
<feature type="region of interest" description="Disordered" evidence="8">
    <location>
        <begin position="392"/>
        <end position="505"/>
    </location>
</feature>
<feature type="compositionally biased region" description="Low complexity" evidence="8">
    <location>
        <begin position="91"/>
        <end position="102"/>
    </location>
</feature>
<comment type="subcellular location">
    <subcellularLocation>
        <location evidence="1">Membrane</location>
        <topology evidence="1">Single-pass membrane protein</topology>
    </subcellularLocation>
</comment>
<dbReference type="InterPro" id="IPR026932">
    <property type="entry name" value="MYRF_ICA"/>
</dbReference>
<dbReference type="GO" id="GO:0003700">
    <property type="term" value="F:DNA-binding transcription factor activity"/>
    <property type="evidence" value="ECO:0007669"/>
    <property type="project" value="UniProtKB-UniRule"/>
</dbReference>
<feature type="compositionally biased region" description="Basic and acidic residues" evidence="8">
    <location>
        <begin position="1041"/>
        <end position="1053"/>
    </location>
</feature>
<reference evidence="12" key="2">
    <citation type="journal article" date="2022" name="Res Sq">
        <title>Comparative Genomics Reveals Insights into the Divergent Evolution of Astigmatic Mites and Household Pest Adaptations.</title>
        <authorList>
            <person name="Xiong Q."/>
            <person name="Wan A.T.-Y."/>
            <person name="Liu X.-Y."/>
            <person name="Fung C.S.-H."/>
            <person name="Xiao X."/>
            <person name="Malainual N."/>
            <person name="Hou J."/>
            <person name="Wang L."/>
            <person name="Wang M."/>
            <person name="Yang K."/>
            <person name="Cui Y."/>
            <person name="Leung E."/>
            <person name="Nong W."/>
            <person name="Shin S.-K."/>
            <person name="Au S."/>
            <person name="Jeong K.Y."/>
            <person name="Chew F.T."/>
            <person name="Hui J."/>
            <person name="Leung T.F."/>
            <person name="Tungtrongchitr A."/>
            <person name="Zhong N."/>
            <person name="Liu Z."/>
            <person name="Tsui S."/>
        </authorList>
    </citation>
    <scope>NUCLEOTIDE SEQUENCE</scope>
    <source>
        <strain evidence="12">Derf</strain>
        <tissue evidence="12">Whole organism</tissue>
    </source>
</reference>
<evidence type="ECO:0000256" key="9">
    <source>
        <dbReference type="SAM" id="Phobius"/>
    </source>
</evidence>
<feature type="region of interest" description="Disordered" evidence="8">
    <location>
        <begin position="908"/>
        <end position="934"/>
    </location>
</feature>
<organism evidence="12 13">
    <name type="scientific">Dermatophagoides farinae</name>
    <name type="common">American house dust mite</name>
    <dbReference type="NCBI Taxonomy" id="6954"/>
    <lineage>
        <taxon>Eukaryota</taxon>
        <taxon>Metazoa</taxon>
        <taxon>Ecdysozoa</taxon>
        <taxon>Arthropoda</taxon>
        <taxon>Chelicerata</taxon>
        <taxon>Arachnida</taxon>
        <taxon>Acari</taxon>
        <taxon>Acariformes</taxon>
        <taxon>Sarcoptiformes</taxon>
        <taxon>Astigmata</taxon>
        <taxon>Psoroptidia</taxon>
        <taxon>Analgoidea</taxon>
        <taxon>Pyroglyphidae</taxon>
        <taxon>Dermatophagoidinae</taxon>
        <taxon>Dermatophagoides</taxon>
    </lineage>
</organism>
<feature type="domain" description="NDT80" evidence="10">
    <location>
        <begin position="417"/>
        <end position="718"/>
    </location>
</feature>
<evidence type="ECO:0000256" key="3">
    <source>
        <dbReference type="ARBA" id="ARBA00022692"/>
    </source>
</evidence>
<feature type="compositionally biased region" description="Basic residues" evidence="8">
    <location>
        <begin position="236"/>
        <end position="256"/>
    </location>
</feature>
<feature type="region of interest" description="Disordered" evidence="8">
    <location>
        <begin position="1147"/>
        <end position="1247"/>
    </location>
</feature>
<feature type="compositionally biased region" description="Basic residues" evidence="8">
    <location>
        <begin position="1228"/>
        <end position="1238"/>
    </location>
</feature>
<feature type="compositionally biased region" description="Low complexity" evidence="8">
    <location>
        <begin position="474"/>
        <end position="496"/>
    </location>
</feature>
<name>A0A922L9S8_DERFA</name>
<evidence type="ECO:0000256" key="2">
    <source>
        <dbReference type="ARBA" id="ARBA00008221"/>
    </source>
</evidence>
<dbReference type="Pfam" id="PF13887">
    <property type="entry name" value="MYRF_ICA"/>
    <property type="match status" value="1"/>
</dbReference>
<keyword evidence="5 7" id="KW-0238">DNA-binding</keyword>
<dbReference type="PROSITE" id="PS51517">
    <property type="entry name" value="NDT80"/>
    <property type="match status" value="1"/>
</dbReference>
<dbReference type="GO" id="GO:0045893">
    <property type="term" value="P:positive regulation of DNA-templated transcription"/>
    <property type="evidence" value="ECO:0007669"/>
    <property type="project" value="TreeGrafter"/>
</dbReference>
<feature type="domain" description="Peptidase S74" evidence="11">
    <location>
        <begin position="764"/>
        <end position="874"/>
    </location>
</feature>
<dbReference type="SUPFAM" id="SSF49417">
    <property type="entry name" value="p53-like transcription factors"/>
    <property type="match status" value="1"/>
</dbReference>
<feature type="DNA-binding region" description="NDT80" evidence="7">
    <location>
        <begin position="417"/>
        <end position="718"/>
    </location>
</feature>
<accession>A0A922L9S8</accession>
<keyword evidence="4 9" id="KW-1133">Transmembrane helix</keyword>
<feature type="region of interest" description="Disordered" evidence="8">
    <location>
        <begin position="91"/>
        <end position="121"/>
    </location>
</feature>
<feature type="compositionally biased region" description="Low complexity" evidence="8">
    <location>
        <begin position="1157"/>
        <end position="1177"/>
    </location>
</feature>
<evidence type="ECO:0008006" key="14">
    <source>
        <dbReference type="Google" id="ProtNLM"/>
    </source>
</evidence>
<feature type="compositionally biased region" description="Polar residues" evidence="8">
    <location>
        <begin position="1178"/>
        <end position="1188"/>
    </location>
</feature>
<dbReference type="PANTHER" id="PTHR13029:SF18">
    <property type="entry name" value="MYELIN REGULATORY FACTOR HOMOLOG 1"/>
    <property type="match status" value="1"/>
</dbReference>
<protein>
    <recommendedName>
        <fullName evidence="14">Myelin regulatory factor-like</fullName>
    </recommendedName>
</protein>
<feature type="region of interest" description="Disordered" evidence="8">
    <location>
        <begin position="1"/>
        <end position="21"/>
    </location>
</feature>
<evidence type="ECO:0000256" key="6">
    <source>
        <dbReference type="ARBA" id="ARBA00023136"/>
    </source>
</evidence>
<dbReference type="InterPro" id="IPR030392">
    <property type="entry name" value="S74_ICA"/>
</dbReference>
<proteinExistence type="inferred from homology"/>
<dbReference type="GO" id="GO:0006357">
    <property type="term" value="P:regulation of transcription by RNA polymerase II"/>
    <property type="evidence" value="ECO:0007669"/>
    <property type="project" value="UniProtKB-ARBA"/>
</dbReference>
<dbReference type="GO" id="GO:0005789">
    <property type="term" value="C:endoplasmic reticulum membrane"/>
    <property type="evidence" value="ECO:0007669"/>
    <property type="project" value="TreeGrafter"/>
</dbReference>
<reference evidence="12" key="1">
    <citation type="submission" date="2013-05" db="EMBL/GenBank/DDBJ databases">
        <authorList>
            <person name="Yim A.K.Y."/>
            <person name="Chan T.F."/>
            <person name="Ji K.M."/>
            <person name="Liu X.Y."/>
            <person name="Zhou J.W."/>
            <person name="Li R.Q."/>
            <person name="Yang K.Y."/>
            <person name="Li J."/>
            <person name="Li M."/>
            <person name="Law P.T.W."/>
            <person name="Wu Y.L."/>
            <person name="Cai Z.L."/>
            <person name="Qin H."/>
            <person name="Bao Y."/>
            <person name="Leung R.K.K."/>
            <person name="Ng P.K.S."/>
            <person name="Zou J."/>
            <person name="Zhong X.J."/>
            <person name="Ran P.X."/>
            <person name="Zhong N.S."/>
            <person name="Liu Z.G."/>
            <person name="Tsui S.K.W."/>
        </authorList>
    </citation>
    <scope>NUCLEOTIDE SEQUENCE</scope>
    <source>
        <strain evidence="12">Derf</strain>
        <tissue evidence="12">Whole organism</tissue>
    </source>
</reference>
<feature type="transmembrane region" description="Helical" evidence="9">
    <location>
        <begin position="941"/>
        <end position="966"/>
    </location>
</feature>
<comment type="similarity">
    <text evidence="2">Belongs to the MRF family.</text>
</comment>
<feature type="compositionally biased region" description="Low complexity" evidence="8">
    <location>
        <begin position="109"/>
        <end position="121"/>
    </location>
</feature>
<dbReference type="InterPro" id="IPR051577">
    <property type="entry name" value="MRF-like"/>
</dbReference>
<evidence type="ECO:0000256" key="4">
    <source>
        <dbReference type="ARBA" id="ARBA00022989"/>
    </source>
</evidence>
<feature type="region of interest" description="Disordered" evidence="8">
    <location>
        <begin position="224"/>
        <end position="290"/>
    </location>
</feature>
<feature type="region of interest" description="Disordered" evidence="8">
    <location>
        <begin position="988"/>
        <end position="1065"/>
    </location>
</feature>
<gene>
    <name evidence="12" type="ORF">DERF_002579</name>
</gene>
<evidence type="ECO:0000313" key="13">
    <source>
        <dbReference type="Proteomes" id="UP000790347"/>
    </source>
</evidence>
<comment type="caution">
    <text evidence="12">The sequence shown here is derived from an EMBL/GenBank/DDBJ whole genome shotgun (WGS) entry which is preliminary data.</text>
</comment>
<dbReference type="InterPro" id="IPR025719">
    <property type="entry name" value="MYRF_C2"/>
</dbReference>
<keyword evidence="6 9" id="KW-0472">Membrane</keyword>
<dbReference type="GO" id="GO:0005634">
    <property type="term" value="C:nucleus"/>
    <property type="evidence" value="ECO:0007669"/>
    <property type="project" value="TreeGrafter"/>
</dbReference>
<feature type="compositionally biased region" description="Polar residues" evidence="8">
    <location>
        <begin position="1147"/>
        <end position="1156"/>
    </location>
</feature>
<dbReference type="PROSITE" id="PS51688">
    <property type="entry name" value="ICA"/>
    <property type="match status" value="1"/>
</dbReference>
<keyword evidence="13" id="KW-1185">Reference proteome</keyword>
<dbReference type="GO" id="GO:0016540">
    <property type="term" value="P:protein autoprocessing"/>
    <property type="evidence" value="ECO:0007669"/>
    <property type="project" value="InterPro"/>
</dbReference>
<dbReference type="Pfam" id="PF05224">
    <property type="entry name" value="NDT80_PhoG"/>
    <property type="match status" value="1"/>
</dbReference>
<evidence type="ECO:0000259" key="10">
    <source>
        <dbReference type="PROSITE" id="PS51517"/>
    </source>
</evidence>
<dbReference type="InterPro" id="IPR024061">
    <property type="entry name" value="NDT80_DNA-bd_dom"/>
</dbReference>